<dbReference type="PANTHER" id="PTHR37812:SF1">
    <property type="entry name" value="MU-LIKE PROPHAGE FLUMU PROTEIN C"/>
    <property type="match status" value="1"/>
</dbReference>
<dbReference type="AlphaFoldDB" id="A0ABD7G4A5"/>
<gene>
    <name evidence="2" type="ORF">C6C11_17315</name>
</gene>
<dbReference type="EMBL" id="PUTQ01000027">
    <property type="protein sequence ID" value="RCF46461.1"/>
    <property type="molecule type" value="Genomic_DNA"/>
</dbReference>
<reference evidence="3" key="2">
    <citation type="submission" date="2018-02" db="EMBL/GenBank/DDBJ databases">
        <title>Phenotypic characterization and whole genome analysis of multidrug-resistant, extended-spectrum beta-lactamase-producing bacteria isolated from dogs in Germany.</title>
        <authorList>
            <person name="Williamson C."/>
        </authorList>
    </citation>
    <scope>NUCLEOTIDE SEQUENCE [LARGE SCALE GENOMIC DNA]</scope>
    <source>
        <strain evidence="3">AFG_SD03_1510_Ahy_093</strain>
    </source>
</reference>
<reference evidence="2 3" key="1">
    <citation type="journal article" date="2018" name="PLoS ONE">
        <title>Phenotypic characterization and whole genome analysis of extended-spectrum beta-lactamase-producing bacteria isolated from dogs in Germany.</title>
        <authorList>
            <person name="Boehmer T."/>
            <person name="Vogler A.J."/>
            <person name="Thomas A."/>
            <person name="Sauer S."/>
            <person name="Hergenroether M."/>
            <person name="Straubinger R.K."/>
            <person name="Birdsell D."/>
            <person name="Keim P."/>
            <person name="Sahl J.W."/>
            <person name="Williamson C.H."/>
            <person name="Riehm J.M."/>
        </authorList>
    </citation>
    <scope>NUCLEOTIDE SEQUENCE [LARGE SCALE GENOMIC DNA]</scope>
    <source>
        <strain evidence="2 3">AFG_SD03_1510_Ahy_093</strain>
    </source>
</reference>
<evidence type="ECO:0000259" key="1">
    <source>
        <dbReference type="Pfam" id="PF08765"/>
    </source>
</evidence>
<dbReference type="InterPro" id="IPR014875">
    <property type="entry name" value="Mor_transcription_activator"/>
</dbReference>
<comment type="caution">
    <text evidence="2">The sequence shown here is derived from an EMBL/GenBank/DDBJ whole genome shotgun (WGS) entry which is preliminary data.</text>
</comment>
<proteinExistence type="predicted"/>
<dbReference type="Proteomes" id="UP000253075">
    <property type="component" value="Unassembled WGS sequence"/>
</dbReference>
<dbReference type="RefSeq" id="WP_033965066.1">
    <property type="nucleotide sequence ID" value="NZ_PUTQ01000027.1"/>
</dbReference>
<dbReference type="Gene3D" id="1.10.10.60">
    <property type="entry name" value="Homeodomain-like"/>
    <property type="match status" value="1"/>
</dbReference>
<dbReference type="PANTHER" id="PTHR37812">
    <property type="entry name" value="MU-LIKE PROPHAGE FLUMU PROTEIN C"/>
    <property type="match status" value="1"/>
</dbReference>
<dbReference type="InterPro" id="IPR009057">
    <property type="entry name" value="Homeodomain-like_sf"/>
</dbReference>
<accession>A0ABD7G4A5</accession>
<evidence type="ECO:0000313" key="2">
    <source>
        <dbReference type="EMBL" id="RCF46461.1"/>
    </source>
</evidence>
<organism evidence="2 3">
    <name type="scientific">Aeromonas hydrophila</name>
    <dbReference type="NCBI Taxonomy" id="644"/>
    <lineage>
        <taxon>Bacteria</taxon>
        <taxon>Pseudomonadati</taxon>
        <taxon>Pseudomonadota</taxon>
        <taxon>Gammaproteobacteria</taxon>
        <taxon>Aeromonadales</taxon>
        <taxon>Aeromonadaceae</taxon>
        <taxon>Aeromonas</taxon>
    </lineage>
</organism>
<name>A0ABD7G4A5_AERHY</name>
<dbReference type="Pfam" id="PF08765">
    <property type="entry name" value="Mor"/>
    <property type="match status" value="1"/>
</dbReference>
<dbReference type="SUPFAM" id="SSF46689">
    <property type="entry name" value="Homeodomain-like"/>
    <property type="match status" value="1"/>
</dbReference>
<protein>
    <submittedName>
        <fullName evidence="2">Transcriptional regulator</fullName>
    </submittedName>
</protein>
<feature type="domain" description="Mor transcription activator" evidence="1">
    <location>
        <begin position="14"/>
        <end position="116"/>
    </location>
</feature>
<dbReference type="InterPro" id="IPR052411">
    <property type="entry name" value="c-mor_Regulatory_Protein"/>
</dbReference>
<sequence length="121" mass="14073">MKPESTMMHFPDGYPELLEQIGQVIYNRLVTHEIAQATSLAFTITEAIRTEIGGVQQYIPRGLSYELSQRDEQIWSEFNGDNYKMLAHKYNLTEMQVRNIVKRARQRDLSTRQMPLLPDGN</sequence>
<evidence type="ECO:0000313" key="3">
    <source>
        <dbReference type="Proteomes" id="UP000253075"/>
    </source>
</evidence>